<keyword evidence="2" id="KW-1185">Reference proteome</keyword>
<name>A0A6J2KND2_BOMMA</name>
<organism evidence="2 3">
    <name type="scientific">Bombyx mandarina</name>
    <name type="common">Wild silk moth</name>
    <name type="synonym">Wild silkworm</name>
    <dbReference type="NCBI Taxonomy" id="7092"/>
    <lineage>
        <taxon>Eukaryota</taxon>
        <taxon>Metazoa</taxon>
        <taxon>Ecdysozoa</taxon>
        <taxon>Arthropoda</taxon>
        <taxon>Hexapoda</taxon>
        <taxon>Insecta</taxon>
        <taxon>Pterygota</taxon>
        <taxon>Neoptera</taxon>
        <taxon>Endopterygota</taxon>
        <taxon>Lepidoptera</taxon>
        <taxon>Glossata</taxon>
        <taxon>Ditrysia</taxon>
        <taxon>Bombycoidea</taxon>
        <taxon>Bombycidae</taxon>
        <taxon>Bombycinae</taxon>
        <taxon>Bombyx</taxon>
    </lineage>
</organism>
<proteinExistence type="predicted"/>
<sequence length="129" mass="14877">MSCFFLHQWGRHEVLQTLTKNLTVDQEVDLRELSERTEGYTPADLKSLLVTAQLTRLEKQLAHNDDTTLGSVVVQQEDIDGALDETKPSLSREQLLFYDMIYKRFRGETLTSEQKIMAGRFEKQRATLA</sequence>
<dbReference type="GO" id="GO:0051301">
    <property type="term" value="P:cell division"/>
    <property type="evidence" value="ECO:0007669"/>
    <property type="project" value="UniProtKB-KW"/>
</dbReference>
<dbReference type="GO" id="GO:0005829">
    <property type="term" value="C:cytosol"/>
    <property type="evidence" value="ECO:0007669"/>
    <property type="project" value="TreeGrafter"/>
</dbReference>
<accession>A0A6J2KND2</accession>
<dbReference type="OrthoDB" id="8173462at2759"/>
<keyword evidence="3" id="KW-0131">Cell cycle</keyword>
<dbReference type="AlphaFoldDB" id="A0A6J2KND2"/>
<dbReference type="GO" id="GO:0016558">
    <property type="term" value="P:protein import into peroxisome matrix"/>
    <property type="evidence" value="ECO:0007669"/>
    <property type="project" value="TreeGrafter"/>
</dbReference>
<dbReference type="PANTHER" id="PTHR23077:SF12">
    <property type="entry name" value="PEROXISOMAL ATPASE PEX1"/>
    <property type="match status" value="1"/>
</dbReference>
<keyword evidence="3" id="KW-0132">Cell division</keyword>
<dbReference type="InterPro" id="IPR027417">
    <property type="entry name" value="P-loop_NTPase"/>
</dbReference>
<dbReference type="Gene3D" id="1.10.8.60">
    <property type="match status" value="1"/>
</dbReference>
<dbReference type="GeneID" id="114253238"/>
<dbReference type="PANTHER" id="PTHR23077">
    <property type="entry name" value="AAA-FAMILY ATPASE"/>
    <property type="match status" value="1"/>
</dbReference>
<dbReference type="Proteomes" id="UP000504629">
    <property type="component" value="Unplaced"/>
</dbReference>
<dbReference type="GO" id="GO:0016887">
    <property type="term" value="F:ATP hydrolysis activity"/>
    <property type="evidence" value="ECO:0007669"/>
    <property type="project" value="TreeGrafter"/>
</dbReference>
<reference evidence="3" key="1">
    <citation type="submission" date="2025-08" db="UniProtKB">
        <authorList>
            <consortium name="RefSeq"/>
        </authorList>
    </citation>
    <scope>IDENTIFICATION</scope>
    <source>
        <tissue evidence="3">Silk gland</tissue>
    </source>
</reference>
<dbReference type="InterPro" id="IPR041569">
    <property type="entry name" value="AAA_lid_3"/>
</dbReference>
<feature type="domain" description="AAA ATPase AAA+ lid" evidence="1">
    <location>
        <begin position="27"/>
        <end position="63"/>
    </location>
</feature>
<protein>
    <submittedName>
        <fullName evidence="3">Cell division cycle protein 48 homolog</fullName>
    </submittedName>
</protein>
<evidence type="ECO:0000313" key="2">
    <source>
        <dbReference type="Proteomes" id="UP000504629"/>
    </source>
</evidence>
<dbReference type="InterPro" id="IPR050168">
    <property type="entry name" value="AAA_ATPase_domain"/>
</dbReference>
<dbReference type="GO" id="GO:0005778">
    <property type="term" value="C:peroxisomal membrane"/>
    <property type="evidence" value="ECO:0007669"/>
    <property type="project" value="TreeGrafter"/>
</dbReference>
<dbReference type="KEGG" id="bman:114253238"/>
<dbReference type="Pfam" id="PF17862">
    <property type="entry name" value="AAA_lid_3"/>
    <property type="match status" value="1"/>
</dbReference>
<gene>
    <name evidence="3" type="primary">LOC114253238</name>
</gene>
<dbReference type="SUPFAM" id="SSF52540">
    <property type="entry name" value="P-loop containing nucleoside triphosphate hydrolases"/>
    <property type="match status" value="1"/>
</dbReference>
<dbReference type="RefSeq" id="XP_028043831.1">
    <property type="nucleotide sequence ID" value="XM_028188030.1"/>
</dbReference>
<evidence type="ECO:0000313" key="3">
    <source>
        <dbReference type="RefSeq" id="XP_028043831.1"/>
    </source>
</evidence>
<evidence type="ECO:0000259" key="1">
    <source>
        <dbReference type="Pfam" id="PF17862"/>
    </source>
</evidence>